<evidence type="ECO:0000313" key="3">
    <source>
        <dbReference type="Proteomes" id="UP000619238"/>
    </source>
</evidence>
<dbReference type="RefSeq" id="WP_187563250.1">
    <property type="nucleotide sequence ID" value="NZ_JACGWS010000010.1"/>
</dbReference>
<dbReference type="InterPro" id="IPR013096">
    <property type="entry name" value="Cupin_2"/>
</dbReference>
<dbReference type="InterPro" id="IPR014710">
    <property type="entry name" value="RmlC-like_jellyroll"/>
</dbReference>
<keyword evidence="3" id="KW-1185">Reference proteome</keyword>
<dbReference type="Gene3D" id="2.60.120.10">
    <property type="entry name" value="Jelly Rolls"/>
    <property type="match status" value="1"/>
</dbReference>
<evidence type="ECO:0000313" key="2">
    <source>
        <dbReference type="EMBL" id="MBC8756207.1"/>
    </source>
</evidence>
<proteinExistence type="predicted"/>
<comment type="caution">
    <text evidence="2">The sequence shown here is derived from an EMBL/GenBank/DDBJ whole genome shotgun (WGS) entry which is preliminary data.</text>
</comment>
<dbReference type="InterPro" id="IPR011051">
    <property type="entry name" value="RmlC_Cupin_sf"/>
</dbReference>
<dbReference type="CDD" id="cd02226">
    <property type="entry name" value="cupin_YdbB-like"/>
    <property type="match status" value="1"/>
</dbReference>
<dbReference type="InterPro" id="IPR052044">
    <property type="entry name" value="PKS_Associated_Protein"/>
</dbReference>
<reference evidence="2 3" key="1">
    <citation type="submission" date="2020-07" db="EMBL/GenBank/DDBJ databases">
        <title>Description of Kordia aestuariivivens sp. nov., isolated from a tidal flat.</title>
        <authorList>
            <person name="Park S."/>
            <person name="Yoon J.-H."/>
        </authorList>
    </citation>
    <scope>NUCLEOTIDE SEQUENCE [LARGE SCALE GENOMIC DNA]</scope>
    <source>
        <strain evidence="2 3">YSTF-M3</strain>
    </source>
</reference>
<gene>
    <name evidence="2" type="ORF">H2O64_16135</name>
</gene>
<dbReference type="PANTHER" id="PTHR36114:SF1">
    <property type="entry name" value="16.7 KDA PROTEIN IN WHIE LOCUS"/>
    <property type="match status" value="1"/>
</dbReference>
<dbReference type="PANTHER" id="PTHR36114">
    <property type="entry name" value="16.7 KDA PROTEIN IN WHIE LOCUS"/>
    <property type="match status" value="1"/>
</dbReference>
<dbReference type="Pfam" id="PF07883">
    <property type="entry name" value="Cupin_2"/>
    <property type="match status" value="1"/>
</dbReference>
<name>A0ABR7QCA2_9FLAO</name>
<dbReference type="SUPFAM" id="SSF51182">
    <property type="entry name" value="RmlC-like cupins"/>
    <property type="match status" value="1"/>
</dbReference>
<evidence type="ECO:0000259" key="1">
    <source>
        <dbReference type="Pfam" id="PF07883"/>
    </source>
</evidence>
<dbReference type="EMBL" id="JACGWS010000010">
    <property type="protein sequence ID" value="MBC8756207.1"/>
    <property type="molecule type" value="Genomic_DNA"/>
</dbReference>
<sequence>MKAVNLKEKYDLFHDYWNPRIVAELNGQHVKVVKVKGELIWHRHEHEDELFYVIKGKLKICFENSEKTINEGELFVVPKGITHKPIAQEECWLVLFEPSGTKHTGDQKCEQTVSKFEWI</sequence>
<dbReference type="Proteomes" id="UP000619238">
    <property type="component" value="Unassembled WGS sequence"/>
</dbReference>
<protein>
    <submittedName>
        <fullName evidence="2">Cupin domain-containing protein</fullName>
    </submittedName>
</protein>
<feature type="domain" description="Cupin type-2" evidence="1">
    <location>
        <begin position="33"/>
        <end position="89"/>
    </location>
</feature>
<organism evidence="2 3">
    <name type="scientific">Kordia aestuariivivens</name>
    <dbReference type="NCBI Taxonomy" id="2759037"/>
    <lineage>
        <taxon>Bacteria</taxon>
        <taxon>Pseudomonadati</taxon>
        <taxon>Bacteroidota</taxon>
        <taxon>Flavobacteriia</taxon>
        <taxon>Flavobacteriales</taxon>
        <taxon>Flavobacteriaceae</taxon>
        <taxon>Kordia</taxon>
    </lineage>
</organism>
<accession>A0ABR7QCA2</accession>